<keyword evidence="7 12" id="KW-0067">ATP-binding</keyword>
<comment type="catalytic activity">
    <reaction evidence="11 12">
        <text>tRNA(Ile) + L-isoleucine + ATP = L-isoleucyl-tRNA(Ile) + AMP + diphosphate</text>
        <dbReference type="Rhea" id="RHEA:11060"/>
        <dbReference type="Rhea" id="RHEA-COMP:9666"/>
        <dbReference type="Rhea" id="RHEA-COMP:9695"/>
        <dbReference type="ChEBI" id="CHEBI:30616"/>
        <dbReference type="ChEBI" id="CHEBI:33019"/>
        <dbReference type="ChEBI" id="CHEBI:58045"/>
        <dbReference type="ChEBI" id="CHEBI:78442"/>
        <dbReference type="ChEBI" id="CHEBI:78528"/>
        <dbReference type="ChEBI" id="CHEBI:456215"/>
        <dbReference type="EC" id="6.1.1.5"/>
    </reaction>
</comment>
<evidence type="ECO:0000313" key="17">
    <source>
        <dbReference type="EMBL" id="OAG76366.1"/>
    </source>
</evidence>
<feature type="short sequence motif" description="'KMSKS' region" evidence="12">
    <location>
        <begin position="660"/>
        <end position="664"/>
    </location>
</feature>
<organism evidence="17 18">
    <name type="scientific">Acetobacter malorum</name>
    <dbReference type="NCBI Taxonomy" id="178901"/>
    <lineage>
        <taxon>Bacteria</taxon>
        <taxon>Pseudomonadati</taxon>
        <taxon>Pseudomonadota</taxon>
        <taxon>Alphaproteobacteria</taxon>
        <taxon>Acetobacterales</taxon>
        <taxon>Acetobacteraceae</taxon>
        <taxon>Acetobacter</taxon>
    </lineage>
</organism>
<comment type="domain">
    <text evidence="12">IleRS has two distinct active sites: one for aminoacylation and one for editing. The misactivated valine is translocated from the active site to the editing site, which sterically excludes the correctly activated isoleucine. The single editing site contains two valyl binding pockets, one specific for each substrate (Val-AMP or Val-tRNA(Ile)).</text>
</comment>
<dbReference type="Gene3D" id="3.90.740.10">
    <property type="entry name" value="Valyl/Leucyl/Isoleucyl-tRNA synthetase, editing domain"/>
    <property type="match status" value="1"/>
</dbReference>
<evidence type="ECO:0000256" key="6">
    <source>
        <dbReference type="ARBA" id="ARBA00022833"/>
    </source>
</evidence>
<evidence type="ECO:0000256" key="12">
    <source>
        <dbReference type="HAMAP-Rule" id="MF_02002"/>
    </source>
</evidence>
<keyword evidence="3 12" id="KW-0436">Ligase</keyword>
<evidence type="ECO:0000256" key="9">
    <source>
        <dbReference type="ARBA" id="ARBA00023146"/>
    </source>
</evidence>
<evidence type="ECO:0000256" key="11">
    <source>
        <dbReference type="ARBA" id="ARBA00048359"/>
    </source>
</evidence>
<dbReference type="PATRIC" id="fig|178901.16.peg.2282"/>
<evidence type="ECO:0000256" key="2">
    <source>
        <dbReference type="ARBA" id="ARBA00022490"/>
    </source>
</evidence>
<dbReference type="GO" id="GO:0002161">
    <property type="term" value="F:aminoacyl-tRNA deacylase activity"/>
    <property type="evidence" value="ECO:0007669"/>
    <property type="project" value="InterPro"/>
</dbReference>
<reference evidence="17 18" key="1">
    <citation type="submission" date="2016-03" db="EMBL/GenBank/DDBJ databases">
        <title>Draft genome sequence of Acetobacter malorum CECT 7742, a strain isolated from strawberry vinegar.</title>
        <authorList>
            <person name="Sainz F."/>
            <person name="Mas A."/>
            <person name="Torija M.J."/>
        </authorList>
    </citation>
    <scope>NUCLEOTIDE SEQUENCE [LARGE SCALE GENOMIC DNA]</scope>
    <source>
        <strain evidence="17 18">CECT 7742</strain>
    </source>
</reference>
<dbReference type="GO" id="GO:0004822">
    <property type="term" value="F:isoleucine-tRNA ligase activity"/>
    <property type="evidence" value="ECO:0007669"/>
    <property type="project" value="UniProtKB-UniRule"/>
</dbReference>
<feature type="binding site" evidence="12">
    <location>
        <position position="663"/>
    </location>
    <ligand>
        <name>ATP</name>
        <dbReference type="ChEBI" id="CHEBI:30616"/>
    </ligand>
</feature>
<dbReference type="eggNOG" id="COG0060">
    <property type="taxonomic scope" value="Bacteria"/>
</dbReference>
<feature type="binding site" evidence="12">
    <location>
        <position position="978"/>
    </location>
    <ligand>
        <name>Zn(2+)</name>
        <dbReference type="ChEBI" id="CHEBI:29105"/>
    </ligand>
</feature>
<dbReference type="InterPro" id="IPR001412">
    <property type="entry name" value="aa-tRNA-synth_I_CS"/>
</dbReference>
<feature type="domain" description="Zinc finger FPG/IleRS-type" evidence="15">
    <location>
        <begin position="952"/>
        <end position="981"/>
    </location>
</feature>
<evidence type="ECO:0000256" key="3">
    <source>
        <dbReference type="ARBA" id="ARBA00022598"/>
    </source>
</evidence>
<dbReference type="EC" id="6.1.1.5" evidence="12"/>
<evidence type="ECO:0000256" key="13">
    <source>
        <dbReference type="SAM" id="MobiDB-lite"/>
    </source>
</evidence>
<evidence type="ECO:0000256" key="4">
    <source>
        <dbReference type="ARBA" id="ARBA00022723"/>
    </source>
</evidence>
<dbReference type="InterPro" id="IPR013155">
    <property type="entry name" value="M/V/L/I-tRNA-synth_anticd-bd"/>
</dbReference>
<dbReference type="SUPFAM" id="SSF47323">
    <property type="entry name" value="Anticodon-binding domain of a subclass of class I aminoacyl-tRNA synthetases"/>
    <property type="match status" value="1"/>
</dbReference>
<sequence>MQVCQSGGPVVVPNPNQSDTCRSMSKSSSSDSEKSANADLYRDTVFLPRTSFPMRGNLPKREPDWLARWAEIGLDEQIKQQAEGRQPFTLHDGPPYANGHLHIGHAMNKINKDVINRAHRMSGYAVRYVPGWDCHGLPIEWKVEEEYRKAKRDKDSVPTLEFRAECRAYAAKWLGVQMEEFKRLGVQAEWANRYATMDFSSESAIVGEIGRFLLNGGLYRGLRPVMWSPVEKTALAEAEIEYHDHKSTTILVAFPIVKDPTPAHALKDVSVVIWTTTPWTIPGNRALAYGPEITYVVLRVDETREGALLEPGAKVLVAEALVDSFCNEAHVSAHHILYTLPGEALKGAVCAHPLRGSGYDYDVPMLPGDFVTTEAGTGLVHMAPAHGEDDFRLCKEYGVEVPETVQDDGTYAPWVPGFAGVHVFKAADPVCATLTAVMEQANAAGTAPAGLVARGELVHSYPHSWRSRAPVIYRATPQWFIRMDGESALRQKALDALDDVTFVPAQARNRLTSMIENRPDWCISRQRAWGVPIAVFVEKRTGEVLRDAEVMQRVVDIFREEGADAWYSSPASRFLGEGRNADDYEQVFDIVDVWFESGSTHSFVLGQPGLSFPADLYLEGSDQHRGWFQSSLLESVGTRGISPFKAVVTNGFVLDEHGRKMSKSLGNVIAPQEVNDNLGADILRLWVMNSDTNEDLRIGKEILKQQGELYRRLRNTLRWLLGALDGFTEEEALPYDQLPELERWVLHRLTDLGGLMARAVETHEWVGVYPALHGFCTTDLSAFYFDIRKDTLYCDAPSSLTRRAARTVLDHLHRCLTTWLAPVLVFTAEEAWTARFGDGESVHLQAFPDLPAEWSNPELDERWTRLRGVRRIITTEIEGARRDGTVGSSLQAQVELTLSEEEAGEFAGVNWSELAIVSHVDVLIAPQSGSVYVEGDEGGELHGAPVVRPAEGEKCARCWKVLPETGTRADAPGLCLRCADVVAEREPQVVTAVQEGA</sequence>
<keyword evidence="6 12" id="KW-0862">Zinc</keyword>
<dbReference type="InterPro" id="IPR002300">
    <property type="entry name" value="aa-tRNA-synth_Ia"/>
</dbReference>
<dbReference type="InterPro" id="IPR033708">
    <property type="entry name" value="Anticodon_Ile_BEm"/>
</dbReference>
<evidence type="ECO:0000256" key="5">
    <source>
        <dbReference type="ARBA" id="ARBA00022741"/>
    </source>
</evidence>
<evidence type="ECO:0000256" key="1">
    <source>
        <dbReference type="ARBA" id="ARBA00006887"/>
    </source>
</evidence>
<dbReference type="Pfam" id="PF06827">
    <property type="entry name" value="zf-FPG_IleRS"/>
    <property type="match status" value="1"/>
</dbReference>
<feature type="region of interest" description="Disordered" evidence="13">
    <location>
        <begin position="1"/>
        <end position="37"/>
    </location>
</feature>
<dbReference type="InterPro" id="IPR023585">
    <property type="entry name" value="Ile-tRNA-ligase_type1"/>
</dbReference>
<dbReference type="PRINTS" id="PR00984">
    <property type="entry name" value="TRNASYNTHILE"/>
</dbReference>
<dbReference type="GO" id="GO:0005524">
    <property type="term" value="F:ATP binding"/>
    <property type="evidence" value="ECO:0007669"/>
    <property type="project" value="UniProtKB-UniRule"/>
</dbReference>
<dbReference type="STRING" id="178901.AmDm5_2238"/>
<dbReference type="Pfam" id="PF00133">
    <property type="entry name" value="tRNA-synt_1"/>
    <property type="match status" value="1"/>
</dbReference>
<keyword evidence="4 12" id="KW-0479">Metal-binding</keyword>
<keyword evidence="9 12" id="KW-0030">Aminoacyl-tRNA synthetase</keyword>
<evidence type="ECO:0000256" key="8">
    <source>
        <dbReference type="ARBA" id="ARBA00022917"/>
    </source>
</evidence>
<dbReference type="GO" id="GO:0000049">
    <property type="term" value="F:tRNA binding"/>
    <property type="evidence" value="ECO:0007669"/>
    <property type="project" value="InterPro"/>
</dbReference>
<dbReference type="InterPro" id="IPR009080">
    <property type="entry name" value="tRNAsynth_Ia_anticodon-bd"/>
</dbReference>
<evidence type="ECO:0000256" key="7">
    <source>
        <dbReference type="ARBA" id="ARBA00022840"/>
    </source>
</evidence>
<gene>
    <name evidence="12" type="primary">ileS</name>
    <name evidence="17" type="ORF">Amal_02139</name>
</gene>
<evidence type="ECO:0000256" key="10">
    <source>
        <dbReference type="ARBA" id="ARBA00025217"/>
    </source>
</evidence>
<dbReference type="Gene3D" id="1.10.730.20">
    <property type="match status" value="1"/>
</dbReference>
<keyword evidence="5 12" id="KW-0547">Nucleotide-binding</keyword>
<dbReference type="InterPro" id="IPR050081">
    <property type="entry name" value="Ile-tRNA_ligase"/>
</dbReference>
<keyword evidence="8 12" id="KW-0648">Protein biosynthesis</keyword>
<dbReference type="Proteomes" id="UP000077349">
    <property type="component" value="Unassembled WGS sequence"/>
</dbReference>
<dbReference type="CDD" id="cd07960">
    <property type="entry name" value="Anticodon_Ia_Ile_BEm"/>
    <property type="match status" value="1"/>
</dbReference>
<proteinExistence type="inferred from homology"/>
<dbReference type="InterPro" id="IPR010663">
    <property type="entry name" value="Znf_FPG/IleRS"/>
</dbReference>
<dbReference type="Gene3D" id="3.40.50.620">
    <property type="entry name" value="HUPs"/>
    <property type="match status" value="2"/>
</dbReference>
<dbReference type="SUPFAM" id="SSF52374">
    <property type="entry name" value="Nucleotidylyl transferase"/>
    <property type="match status" value="1"/>
</dbReference>
<dbReference type="InterPro" id="IPR009008">
    <property type="entry name" value="Val/Leu/Ile-tRNA-synth_edit"/>
</dbReference>
<comment type="subcellular location">
    <subcellularLocation>
        <location evidence="12">Cytoplasm</location>
    </subcellularLocation>
</comment>
<dbReference type="Gene3D" id="1.10.10.830">
    <property type="entry name" value="Ile-tRNA synthetase CP2 domain-like"/>
    <property type="match status" value="1"/>
</dbReference>
<feature type="binding site" evidence="12">
    <location>
        <position position="975"/>
    </location>
    <ligand>
        <name>Zn(2+)</name>
        <dbReference type="ChEBI" id="CHEBI:29105"/>
    </ligand>
</feature>
<comment type="similarity">
    <text evidence="1 12">Belongs to the class-I aminoacyl-tRNA synthetase family. IleS type 1 subfamily.</text>
</comment>
<feature type="binding site" evidence="12">
    <location>
        <position position="955"/>
    </location>
    <ligand>
        <name>Zn(2+)</name>
        <dbReference type="ChEBI" id="CHEBI:29105"/>
    </ligand>
</feature>
<evidence type="ECO:0000259" key="14">
    <source>
        <dbReference type="Pfam" id="PF00133"/>
    </source>
</evidence>
<feature type="domain" description="Methionyl/Valyl/Leucyl/Isoleucyl-tRNA synthetase anticodon-binding" evidence="16">
    <location>
        <begin position="742"/>
        <end position="895"/>
    </location>
</feature>
<dbReference type="SUPFAM" id="SSF50677">
    <property type="entry name" value="ValRS/IleRS/LeuRS editing domain"/>
    <property type="match status" value="1"/>
</dbReference>
<dbReference type="Pfam" id="PF08264">
    <property type="entry name" value="Anticodon_1"/>
    <property type="match status" value="1"/>
</dbReference>
<dbReference type="GO" id="GO:0006428">
    <property type="term" value="P:isoleucyl-tRNA aminoacylation"/>
    <property type="evidence" value="ECO:0007669"/>
    <property type="project" value="UniProtKB-UniRule"/>
</dbReference>
<dbReference type="HAMAP" id="MF_02002">
    <property type="entry name" value="Ile_tRNA_synth_type1"/>
    <property type="match status" value="1"/>
</dbReference>
<comment type="caution">
    <text evidence="17">The sequence shown here is derived from an EMBL/GenBank/DDBJ whole genome shotgun (WGS) entry which is preliminary data.</text>
</comment>
<protein>
    <recommendedName>
        <fullName evidence="12">Isoleucine--tRNA ligase</fullName>
        <ecNumber evidence="12">6.1.1.5</ecNumber>
    </recommendedName>
    <alternativeName>
        <fullName evidence="12">Isoleucyl-tRNA synthetase</fullName>
        <shortName evidence="12">IleRS</shortName>
    </alternativeName>
</protein>
<evidence type="ECO:0000313" key="18">
    <source>
        <dbReference type="Proteomes" id="UP000077349"/>
    </source>
</evidence>
<dbReference type="CDD" id="cd00818">
    <property type="entry name" value="IleRS_core"/>
    <property type="match status" value="1"/>
</dbReference>
<feature type="binding site" evidence="12">
    <location>
        <position position="958"/>
    </location>
    <ligand>
        <name>Zn(2+)</name>
        <dbReference type="ChEBI" id="CHEBI:29105"/>
    </ligand>
</feature>
<feature type="domain" description="Aminoacyl-tRNA synthetase class Ia" evidence="14">
    <location>
        <begin position="65"/>
        <end position="698"/>
    </location>
</feature>
<dbReference type="PANTHER" id="PTHR42765">
    <property type="entry name" value="SOLEUCYL-TRNA SYNTHETASE"/>
    <property type="match status" value="1"/>
</dbReference>
<keyword evidence="2 12" id="KW-0963">Cytoplasm</keyword>
<dbReference type="GO" id="GO:0005829">
    <property type="term" value="C:cytosol"/>
    <property type="evidence" value="ECO:0007669"/>
    <property type="project" value="TreeGrafter"/>
</dbReference>
<accession>A0A177G976</accession>
<evidence type="ECO:0000259" key="15">
    <source>
        <dbReference type="Pfam" id="PF06827"/>
    </source>
</evidence>
<dbReference type="AlphaFoldDB" id="A0A177G976"/>
<dbReference type="NCBIfam" id="TIGR00392">
    <property type="entry name" value="ileS"/>
    <property type="match status" value="1"/>
</dbReference>
<feature type="binding site" evidence="12">
    <location>
        <position position="619"/>
    </location>
    <ligand>
        <name>L-isoleucyl-5'-AMP</name>
        <dbReference type="ChEBI" id="CHEBI:178002"/>
    </ligand>
</feature>
<comment type="subunit">
    <text evidence="12">Monomer.</text>
</comment>
<comment type="cofactor">
    <cofactor evidence="12">
        <name>Zn(2+)</name>
        <dbReference type="ChEBI" id="CHEBI:29105"/>
    </cofactor>
    <text evidence="12">Binds 1 zinc ion per subunit.</text>
</comment>
<evidence type="ECO:0000259" key="16">
    <source>
        <dbReference type="Pfam" id="PF08264"/>
    </source>
</evidence>
<dbReference type="InterPro" id="IPR014729">
    <property type="entry name" value="Rossmann-like_a/b/a_fold"/>
</dbReference>
<name>A0A177G976_9PROT</name>
<dbReference type="PANTHER" id="PTHR42765:SF1">
    <property type="entry name" value="ISOLEUCINE--TRNA LIGASE, MITOCHONDRIAL"/>
    <property type="match status" value="1"/>
</dbReference>
<dbReference type="GO" id="GO:0008270">
    <property type="term" value="F:zinc ion binding"/>
    <property type="evidence" value="ECO:0007669"/>
    <property type="project" value="UniProtKB-UniRule"/>
</dbReference>
<feature type="short sequence motif" description="'HIGH' region" evidence="12">
    <location>
        <begin position="95"/>
        <end position="105"/>
    </location>
</feature>
<dbReference type="InterPro" id="IPR002301">
    <property type="entry name" value="Ile-tRNA-ligase"/>
</dbReference>
<comment type="function">
    <text evidence="10 12">Catalyzes the attachment of isoleucine to tRNA(Ile). As IleRS can inadvertently accommodate and process structurally similar amino acids such as valine, to avoid such errors it has two additional distinct tRNA(Ile)-dependent editing activities. One activity is designated as 'pretransfer' editing and involves the hydrolysis of activated Val-AMP. The other activity is designated 'posttransfer' editing and involves deacylation of mischarged Val-tRNA(Ile).</text>
</comment>
<dbReference type="EMBL" id="LVHD01000018">
    <property type="protein sequence ID" value="OAG76366.1"/>
    <property type="molecule type" value="Genomic_DNA"/>
</dbReference>
<dbReference type="PROSITE" id="PS00178">
    <property type="entry name" value="AA_TRNA_LIGASE_I"/>
    <property type="match status" value="1"/>
</dbReference>